<gene>
    <name evidence="2" type="ORF">DP114_07090</name>
</gene>
<dbReference type="SUPFAM" id="SSF52540">
    <property type="entry name" value="P-loop containing nucleoside triphosphate hydrolases"/>
    <property type="match status" value="1"/>
</dbReference>
<evidence type="ECO:0000313" key="2">
    <source>
        <dbReference type="EMBL" id="QDL07695.1"/>
    </source>
</evidence>
<name>A0A856M932_9CYAN</name>
<dbReference type="PANTHER" id="PTHR43642:SF1">
    <property type="entry name" value="HYBRID SIGNAL TRANSDUCTION HISTIDINE KINASE G"/>
    <property type="match status" value="1"/>
</dbReference>
<dbReference type="Pfam" id="PF13191">
    <property type="entry name" value="AAA_16"/>
    <property type="match status" value="1"/>
</dbReference>
<dbReference type="InterPro" id="IPR041664">
    <property type="entry name" value="AAA_16"/>
</dbReference>
<dbReference type="InterPro" id="IPR027417">
    <property type="entry name" value="P-loop_NTPase"/>
</dbReference>
<accession>A0A856M932</accession>
<proteinExistence type="predicted"/>
<dbReference type="EMBL" id="CP030118">
    <property type="protein sequence ID" value="QDL07695.1"/>
    <property type="molecule type" value="Genomic_DNA"/>
</dbReference>
<dbReference type="Proteomes" id="UP000503129">
    <property type="component" value="Chromosome"/>
</dbReference>
<feature type="domain" description="Orc1-like AAA ATPase" evidence="1">
    <location>
        <begin position="62"/>
        <end position="260"/>
    </location>
</feature>
<keyword evidence="3" id="KW-1185">Reference proteome</keyword>
<evidence type="ECO:0000259" key="1">
    <source>
        <dbReference type="Pfam" id="PF13191"/>
    </source>
</evidence>
<reference evidence="2 3" key="1">
    <citation type="submission" date="2018-06" db="EMBL/GenBank/DDBJ databases">
        <title>Comparative genomics of Brasilonema spp. strains.</title>
        <authorList>
            <person name="Alvarenga D.O."/>
            <person name="Fiore M.F."/>
            <person name="Varani A.M."/>
        </authorList>
    </citation>
    <scope>NUCLEOTIDE SEQUENCE [LARGE SCALE GENOMIC DNA]</scope>
    <source>
        <strain evidence="2 3">CENA114</strain>
    </source>
</reference>
<dbReference type="KEGG" id="bsen:DP114_07090"/>
<sequence>MSSISPKTLKKMIKTPQHCYQIAQRSKQDREICLQQSQKIRKFVPFELKKQDMSDCFLISEKLYGRQHEVETLLAAFERVKSSGTTEMILVAGAAGVGKTAVVKEVHKAMASSGMTRTISQRLDATRIAQPRSYFIQGKCDILQRNIPLSALVQAVEDLIGQLLSETDAEIQQWKSKILSALGEQAQIIIDVIPKLELIIGKQPLVPELSGITPQDTFILLLKNFLKLFTKKDHPLVIFLDDLQWVDTFNLTFIKSLMTGNSDTIRNNNHCDITLNNHTNQDDNEGGLLFIGAYRHNEILKTHPLCVTKNELKKTNVKINTMNLQPLNQANSNRLIADILCCSEALAIPLNQMVFAKTKGNPFFIRRFLKDLYDKGLMQFNFDVGHWECDITQVKALALTDDVIESMRIQVENLPKHTQEVLKLAACMGKSFDIKTLSILYQKSVVDTASDLWAALVEGLVILEVDNNKLFLNKNTYSGTISSQEGKQQLSNTNSIPQYKFIHERVQQAAYSLITDSKKQSINLEVGQLLLDNTSIEQRDEKIFDVANQFNVAVALITYKTGATKLQR</sequence>
<protein>
    <recommendedName>
        <fullName evidence="1">Orc1-like AAA ATPase domain-containing protein</fullName>
    </recommendedName>
</protein>
<dbReference type="InterPro" id="IPR053159">
    <property type="entry name" value="Hybrid_Histidine_Kinase"/>
</dbReference>
<dbReference type="AlphaFoldDB" id="A0A856M932"/>
<organism evidence="2 3">
    <name type="scientific">Brasilonema sennae CENA114</name>
    <dbReference type="NCBI Taxonomy" id="415709"/>
    <lineage>
        <taxon>Bacteria</taxon>
        <taxon>Bacillati</taxon>
        <taxon>Cyanobacteriota</taxon>
        <taxon>Cyanophyceae</taxon>
        <taxon>Nostocales</taxon>
        <taxon>Scytonemataceae</taxon>
        <taxon>Brasilonema</taxon>
        <taxon>Bromeliae group (in: Brasilonema)</taxon>
    </lineage>
</organism>
<evidence type="ECO:0000313" key="3">
    <source>
        <dbReference type="Proteomes" id="UP000503129"/>
    </source>
</evidence>
<dbReference type="PANTHER" id="PTHR43642">
    <property type="entry name" value="HYBRID SIGNAL TRANSDUCTION HISTIDINE KINASE G"/>
    <property type="match status" value="1"/>
</dbReference>
<dbReference type="Gene3D" id="3.40.50.300">
    <property type="entry name" value="P-loop containing nucleotide triphosphate hydrolases"/>
    <property type="match status" value="1"/>
</dbReference>